<reference evidence="1 2" key="1">
    <citation type="submission" date="2019-03" db="EMBL/GenBank/DDBJ databases">
        <title>Genomic Encyclopedia of Type Strains, Phase III (KMG-III): the genomes of soil and plant-associated and newly described type strains.</title>
        <authorList>
            <person name="Whitman W."/>
        </authorList>
    </citation>
    <scope>NUCLEOTIDE SEQUENCE [LARGE SCALE GENOMIC DNA]</scope>
    <source>
        <strain evidence="1 2">CGMCC 1.10957</strain>
    </source>
</reference>
<dbReference type="Proteomes" id="UP000294930">
    <property type="component" value="Unassembled WGS sequence"/>
</dbReference>
<comment type="caution">
    <text evidence="1">The sequence shown here is derived from an EMBL/GenBank/DDBJ whole genome shotgun (WGS) entry which is preliminary data.</text>
</comment>
<evidence type="ECO:0008006" key="3">
    <source>
        <dbReference type="Google" id="ProtNLM"/>
    </source>
</evidence>
<evidence type="ECO:0000313" key="2">
    <source>
        <dbReference type="Proteomes" id="UP000294930"/>
    </source>
</evidence>
<protein>
    <recommendedName>
        <fullName evidence="3">DUF4249 family protein</fullName>
    </recommendedName>
</protein>
<evidence type="ECO:0000313" key="1">
    <source>
        <dbReference type="EMBL" id="TDY10507.1"/>
    </source>
</evidence>
<dbReference type="RefSeq" id="WP_134200520.1">
    <property type="nucleotide sequence ID" value="NZ_SOQZ01000005.1"/>
</dbReference>
<organism evidence="1 2">
    <name type="scientific">Meridianimaribacter flavus</name>
    <dbReference type="NCBI Taxonomy" id="571115"/>
    <lineage>
        <taxon>Bacteria</taxon>
        <taxon>Pseudomonadati</taxon>
        <taxon>Bacteroidota</taxon>
        <taxon>Flavobacteriia</taxon>
        <taxon>Flavobacteriales</taxon>
        <taxon>Flavobacteriaceae</taxon>
        <taxon>Meridianimaribacter</taxon>
    </lineage>
</organism>
<sequence length="236" mass="26697">MAQLKIILRRLILFLLITLLIACETRFEDNTRILVKGSVKDQYDLAIQNAQINVYTSRVTSFLGGEQEFLLGSGFSDSNGEFSVVSLFDKDEDFSVEIDAGPNHSKYVYKTSTINYEPTNLTFDLGNRILLELTAVNYTINRISEEGNNIQYSFRFTSEFCSEVYDEGVLNIEDSQCNTQQLLDGILNDSTPDIEGDFYAPTGTEVVFIYSVNEAPESTETFIVENNSNNEFVFSY</sequence>
<dbReference type="EMBL" id="SOQZ01000005">
    <property type="protein sequence ID" value="TDY10507.1"/>
    <property type="molecule type" value="Genomic_DNA"/>
</dbReference>
<name>A0ABY2G2J1_9FLAO</name>
<gene>
    <name evidence="1" type="ORF">A8975_2233</name>
</gene>
<proteinExistence type="predicted"/>
<keyword evidence="2" id="KW-1185">Reference proteome</keyword>
<accession>A0ABY2G2J1</accession>
<dbReference type="PROSITE" id="PS51257">
    <property type="entry name" value="PROKAR_LIPOPROTEIN"/>
    <property type="match status" value="1"/>
</dbReference>